<gene>
    <name evidence="5" type="ORF">THII_2510</name>
</gene>
<dbReference type="HOGENOM" id="CLU_682688_0_0_6"/>
<dbReference type="InterPro" id="IPR001107">
    <property type="entry name" value="Band_7"/>
</dbReference>
<dbReference type="InterPro" id="IPR036013">
    <property type="entry name" value="Band_7/SPFH_dom_sf"/>
</dbReference>
<evidence type="ECO:0000259" key="4">
    <source>
        <dbReference type="Pfam" id="PF01145"/>
    </source>
</evidence>
<dbReference type="CDD" id="cd03401">
    <property type="entry name" value="SPFH_prohibitin"/>
    <property type="match status" value="1"/>
</dbReference>
<keyword evidence="5" id="KW-0378">Hydrolase</keyword>
<evidence type="ECO:0000256" key="3">
    <source>
        <dbReference type="SAM" id="Phobius"/>
    </source>
</evidence>
<keyword evidence="2" id="KW-0175">Coiled coil</keyword>
<comment type="subcellular location">
    <subcellularLocation>
        <location evidence="1">Membrane</location>
        <topology evidence="1">Single-pass membrane protein</topology>
    </subcellularLocation>
</comment>
<evidence type="ECO:0000256" key="2">
    <source>
        <dbReference type="SAM" id="Coils"/>
    </source>
</evidence>
<evidence type="ECO:0000256" key="1">
    <source>
        <dbReference type="ARBA" id="ARBA00004167"/>
    </source>
</evidence>
<protein>
    <submittedName>
        <fullName evidence="5">Membrane protease subunit, stomatin/prohibitin</fullName>
    </submittedName>
</protein>
<dbReference type="PANTHER" id="PTHR23222">
    <property type="entry name" value="PROHIBITIN"/>
    <property type="match status" value="1"/>
</dbReference>
<keyword evidence="3" id="KW-0812">Transmembrane</keyword>
<dbReference type="GO" id="GO:0016020">
    <property type="term" value="C:membrane"/>
    <property type="evidence" value="ECO:0007669"/>
    <property type="project" value="UniProtKB-SubCell"/>
</dbReference>
<reference evidence="5 6" key="1">
    <citation type="journal article" date="2014" name="ISME J.">
        <title>Ecophysiology of Thioploca ingrica as revealed by the complete genome sequence supplemented with proteomic evidence.</title>
        <authorList>
            <person name="Kojima H."/>
            <person name="Ogura Y."/>
            <person name="Yamamoto N."/>
            <person name="Togashi T."/>
            <person name="Mori H."/>
            <person name="Watanabe T."/>
            <person name="Nemoto F."/>
            <person name="Kurokawa K."/>
            <person name="Hayashi T."/>
            <person name="Fukui M."/>
        </authorList>
    </citation>
    <scope>NUCLEOTIDE SEQUENCE [LARGE SCALE GENOMIC DNA]</scope>
</reference>
<accession>A0A090ALW0</accession>
<dbReference type="Proteomes" id="UP000031623">
    <property type="component" value="Chromosome"/>
</dbReference>
<dbReference type="SUPFAM" id="SSF117892">
    <property type="entry name" value="Band 7/SPFH domain"/>
    <property type="match status" value="1"/>
</dbReference>
<evidence type="ECO:0000313" key="6">
    <source>
        <dbReference type="Proteomes" id="UP000031623"/>
    </source>
</evidence>
<organism evidence="5 6">
    <name type="scientific">Thioploca ingrica</name>
    <dbReference type="NCBI Taxonomy" id="40754"/>
    <lineage>
        <taxon>Bacteria</taxon>
        <taxon>Pseudomonadati</taxon>
        <taxon>Pseudomonadota</taxon>
        <taxon>Gammaproteobacteria</taxon>
        <taxon>Thiotrichales</taxon>
        <taxon>Thiotrichaceae</taxon>
        <taxon>Thioploca</taxon>
    </lineage>
</organism>
<dbReference type="InterPro" id="IPR000163">
    <property type="entry name" value="Prohibitin"/>
</dbReference>
<dbReference type="KEGG" id="tig:THII_2510"/>
<dbReference type="GO" id="GO:0006508">
    <property type="term" value="P:proteolysis"/>
    <property type="evidence" value="ECO:0007669"/>
    <property type="project" value="UniProtKB-KW"/>
</dbReference>
<keyword evidence="6" id="KW-1185">Reference proteome</keyword>
<evidence type="ECO:0000313" key="5">
    <source>
        <dbReference type="EMBL" id="BAP56807.1"/>
    </source>
</evidence>
<feature type="coiled-coil region" evidence="2">
    <location>
        <begin position="224"/>
        <end position="282"/>
    </location>
</feature>
<keyword evidence="5" id="KW-0645">Protease</keyword>
<dbReference type="PANTHER" id="PTHR23222:SF0">
    <property type="entry name" value="PROHIBITIN 1"/>
    <property type="match status" value="1"/>
</dbReference>
<dbReference type="STRING" id="40754.THII_2510"/>
<feature type="domain" description="Band 7" evidence="4">
    <location>
        <begin position="35"/>
        <end position="238"/>
    </location>
</feature>
<dbReference type="AlphaFoldDB" id="A0A090ALW0"/>
<dbReference type="GO" id="GO:0008233">
    <property type="term" value="F:peptidase activity"/>
    <property type="evidence" value="ECO:0007669"/>
    <property type="project" value="UniProtKB-KW"/>
</dbReference>
<dbReference type="OrthoDB" id="5621723at2"/>
<feature type="transmembrane region" description="Helical" evidence="3">
    <location>
        <begin position="12"/>
        <end position="31"/>
    </location>
</feature>
<name>A0A090ALW0_9GAMM</name>
<proteinExistence type="predicted"/>
<keyword evidence="3" id="KW-1133">Transmembrane helix</keyword>
<dbReference type="Pfam" id="PF01145">
    <property type="entry name" value="Band_7"/>
    <property type="match status" value="1"/>
</dbReference>
<keyword evidence="3" id="KW-0472">Membrane</keyword>
<dbReference type="EMBL" id="AP014633">
    <property type="protein sequence ID" value="BAP56807.1"/>
    <property type="molecule type" value="Genomic_DNA"/>
</dbReference>
<sequence length="398" mass="43881">MVSNSTNKSVWVLSGLGAVVVILLVLTLILFKFETVHGNQIGVLETWSGGVDQNPYPSRTYFLFPGFTQTMFTYPLSIQVFVMNDKSEGQGEIAEGREQDAYLVQSSEGQDMHISLNVQWRIDPAKVVEIHKTVREHITEKMLRPVVMRVVKDRATSRNAIEAYSGKGLVELQRDIFKDLTDPNGELRQRGIIVENFVIEGIRLDPKYIGEITERQVATQRKLKADEQTKAAQAEALRAEAEAQADLKRRVVEAERDKQVGILNAEKEARQKILSAEAAKQQVVLAAEANQQKLVLDATGTRDAKLLEAQGILAVGQAEAEAQKLKLSAYAVAGPDAFVKIEIAKAFAMAHQNVKGYLPMDMNIFTLGKNFSEAINKVMNGNAPLPNPAETGSPTAPQ</sequence>